<dbReference type="EMBL" id="RXMA01000017">
    <property type="protein sequence ID" value="RTR17831.1"/>
    <property type="molecule type" value="Genomic_DNA"/>
</dbReference>
<dbReference type="InterPro" id="IPR005895">
    <property type="entry name" value="ABC_transptr_haem_export_CcmA"/>
</dbReference>
<proteinExistence type="predicted"/>
<evidence type="ECO:0000256" key="6">
    <source>
        <dbReference type="ARBA" id="ARBA00023136"/>
    </source>
</evidence>
<keyword evidence="4 9" id="KW-0067">ATP-binding</keyword>
<sequence length="227" mass="23997">MPDFAGFALTCLRGDRLVFTGLDFHLAPGGALVLLGPNGSGKSSLLRVMGGLLKPFRGELRWGDARVSDDPDAHRANVQYVGHLDAVKPVLSAAENLAFWAAMAGAADPMARARQALDRLGVPHIADVPGRCLSAGQKRRLNLARLLAAPAPLWLLDEPTVALDRAAIALFEGMIADHRAAGGMVALSTHTDIATPGGTDLHLDRFAPDSGHDDDDFLDEDGEEDAP</sequence>
<dbReference type="PANTHER" id="PTHR43499">
    <property type="entry name" value="ABC TRANSPORTER I FAMILY MEMBER 1"/>
    <property type="match status" value="1"/>
</dbReference>
<dbReference type="GO" id="GO:0005524">
    <property type="term" value="F:ATP binding"/>
    <property type="evidence" value="ECO:0007669"/>
    <property type="project" value="UniProtKB-KW"/>
</dbReference>
<dbReference type="Gene3D" id="3.40.50.300">
    <property type="entry name" value="P-loop containing nucleotide triphosphate hydrolases"/>
    <property type="match status" value="1"/>
</dbReference>
<evidence type="ECO:0000256" key="4">
    <source>
        <dbReference type="ARBA" id="ARBA00022840"/>
    </source>
</evidence>
<dbReference type="PROSITE" id="PS00211">
    <property type="entry name" value="ABC_TRANSPORTER_1"/>
    <property type="match status" value="1"/>
</dbReference>
<evidence type="ECO:0000313" key="10">
    <source>
        <dbReference type="Proteomes" id="UP000277007"/>
    </source>
</evidence>
<dbReference type="PANTHER" id="PTHR43499:SF1">
    <property type="entry name" value="ABC TRANSPORTER I FAMILY MEMBER 1"/>
    <property type="match status" value="1"/>
</dbReference>
<keyword evidence="3" id="KW-0201">Cytochrome c-type biogenesis</keyword>
<reference evidence="9 10" key="1">
    <citation type="submission" date="2018-12" db="EMBL/GenBank/DDBJ databases">
        <authorList>
            <person name="Yang Y."/>
        </authorList>
    </citation>
    <scope>NUCLEOTIDE SEQUENCE [LARGE SCALE GENOMIC DNA]</scope>
    <source>
        <strain evidence="9 10">L-25-5w-1</strain>
    </source>
</reference>
<dbReference type="PROSITE" id="PS50893">
    <property type="entry name" value="ABC_TRANSPORTER_2"/>
    <property type="match status" value="1"/>
</dbReference>
<evidence type="ECO:0000256" key="7">
    <source>
        <dbReference type="SAM" id="MobiDB-lite"/>
    </source>
</evidence>
<evidence type="ECO:0000256" key="3">
    <source>
        <dbReference type="ARBA" id="ARBA00022748"/>
    </source>
</evidence>
<comment type="caution">
    <text evidence="9">The sequence shown here is derived from an EMBL/GenBank/DDBJ whole genome shotgun (WGS) entry which is preliminary data.</text>
</comment>
<evidence type="ECO:0000256" key="5">
    <source>
        <dbReference type="ARBA" id="ARBA00022967"/>
    </source>
</evidence>
<feature type="compositionally biased region" description="Basic and acidic residues" evidence="7">
    <location>
        <begin position="201"/>
        <end position="211"/>
    </location>
</feature>
<protein>
    <submittedName>
        <fullName evidence="9">Heme ABC exporter ATP-binding protein CcmA</fullName>
        <ecNumber evidence="9">3.6.3.41</ecNumber>
    </submittedName>
</protein>
<evidence type="ECO:0000256" key="1">
    <source>
        <dbReference type="ARBA" id="ARBA00022448"/>
    </source>
</evidence>
<feature type="region of interest" description="Disordered" evidence="7">
    <location>
        <begin position="199"/>
        <end position="227"/>
    </location>
</feature>
<dbReference type="InterPro" id="IPR027417">
    <property type="entry name" value="P-loop_NTPase"/>
</dbReference>
<accession>A0A3S0HVT3</accession>
<evidence type="ECO:0000313" key="9">
    <source>
        <dbReference type="EMBL" id="RTR17831.1"/>
    </source>
</evidence>
<dbReference type="Pfam" id="PF00005">
    <property type="entry name" value="ABC_tran"/>
    <property type="match status" value="1"/>
</dbReference>
<dbReference type="OrthoDB" id="9800654at2"/>
<keyword evidence="1" id="KW-0813">Transport</keyword>
<keyword evidence="2" id="KW-0547">Nucleotide-binding</keyword>
<dbReference type="EC" id="3.6.3.41" evidence="9"/>
<dbReference type="SUPFAM" id="SSF52540">
    <property type="entry name" value="P-loop containing nucleoside triphosphate hydrolases"/>
    <property type="match status" value="1"/>
</dbReference>
<evidence type="ECO:0000259" key="8">
    <source>
        <dbReference type="PROSITE" id="PS50893"/>
    </source>
</evidence>
<dbReference type="InterPro" id="IPR017871">
    <property type="entry name" value="ABC_transporter-like_CS"/>
</dbReference>
<gene>
    <name evidence="9" type="primary">ccmA</name>
    <name evidence="9" type="ORF">EJ903_16995</name>
</gene>
<dbReference type="AlphaFoldDB" id="A0A3S0HVT3"/>
<dbReference type="GO" id="GO:0022857">
    <property type="term" value="F:transmembrane transporter activity"/>
    <property type="evidence" value="ECO:0007669"/>
    <property type="project" value="InterPro"/>
</dbReference>
<organism evidence="9 10">
    <name type="scientific">Azospirillum griseum</name>
    <dbReference type="NCBI Taxonomy" id="2496639"/>
    <lineage>
        <taxon>Bacteria</taxon>
        <taxon>Pseudomonadati</taxon>
        <taxon>Pseudomonadota</taxon>
        <taxon>Alphaproteobacteria</taxon>
        <taxon>Rhodospirillales</taxon>
        <taxon>Azospirillaceae</taxon>
        <taxon>Azospirillum</taxon>
    </lineage>
</organism>
<feature type="compositionally biased region" description="Acidic residues" evidence="7">
    <location>
        <begin position="212"/>
        <end position="227"/>
    </location>
</feature>
<dbReference type="GO" id="GO:0017004">
    <property type="term" value="P:cytochrome complex assembly"/>
    <property type="evidence" value="ECO:0007669"/>
    <property type="project" value="UniProtKB-KW"/>
</dbReference>
<keyword evidence="10" id="KW-1185">Reference proteome</keyword>
<dbReference type="SMART" id="SM00382">
    <property type="entry name" value="AAA"/>
    <property type="match status" value="1"/>
</dbReference>
<dbReference type="InterPro" id="IPR003439">
    <property type="entry name" value="ABC_transporter-like_ATP-bd"/>
</dbReference>
<dbReference type="RefSeq" id="WP_126617626.1">
    <property type="nucleotide sequence ID" value="NZ_JBHUCY010000015.1"/>
</dbReference>
<dbReference type="NCBIfam" id="TIGR01189">
    <property type="entry name" value="ccmA"/>
    <property type="match status" value="1"/>
</dbReference>
<evidence type="ECO:0000256" key="2">
    <source>
        <dbReference type="ARBA" id="ARBA00022741"/>
    </source>
</evidence>
<keyword evidence="6" id="KW-0472">Membrane</keyword>
<dbReference type="GO" id="GO:0016887">
    <property type="term" value="F:ATP hydrolysis activity"/>
    <property type="evidence" value="ECO:0007669"/>
    <property type="project" value="InterPro"/>
</dbReference>
<dbReference type="Proteomes" id="UP000277007">
    <property type="component" value="Unassembled WGS sequence"/>
</dbReference>
<keyword evidence="5" id="KW-1278">Translocase</keyword>
<keyword evidence="9" id="KW-0378">Hydrolase</keyword>
<dbReference type="InterPro" id="IPR003593">
    <property type="entry name" value="AAA+_ATPase"/>
</dbReference>
<name>A0A3S0HVT3_9PROT</name>
<feature type="domain" description="ABC transporter" evidence="8">
    <location>
        <begin position="2"/>
        <end position="222"/>
    </location>
</feature>